<evidence type="ECO:0000313" key="2">
    <source>
        <dbReference type="EMBL" id="CRZ10108.1"/>
    </source>
</evidence>
<reference evidence="2" key="1">
    <citation type="submission" date="2015-04" db="EMBL/GenBank/DDBJ databases">
        <title>The genome sequence of the plant pathogenic Rhizarian Plasmodiophora brassicae reveals insights in its biotrophic life cycle and the origin of chitin synthesis.</title>
        <authorList>
            <person name="Schwelm A."/>
            <person name="Fogelqvist J."/>
            <person name="Knaust A."/>
            <person name="Julke S."/>
            <person name="Lilja T."/>
            <person name="Dhandapani V."/>
            <person name="Bonilla-Rosso G."/>
            <person name="Karlsson M."/>
            <person name="Shevchenko A."/>
            <person name="Choi S.R."/>
            <person name="Kim H.G."/>
            <person name="Park J.Y."/>
            <person name="Lim Y.P."/>
            <person name="Ludwig-Muller J."/>
            <person name="Dixelius C."/>
        </authorList>
    </citation>
    <scope>NUCLEOTIDE SEQUENCE</scope>
    <source>
        <tissue evidence="2">Potato root galls</tissue>
    </source>
</reference>
<proteinExistence type="predicted"/>
<keyword evidence="1" id="KW-0812">Transmembrane</keyword>
<keyword evidence="1" id="KW-0472">Membrane</keyword>
<evidence type="ECO:0000256" key="1">
    <source>
        <dbReference type="SAM" id="Phobius"/>
    </source>
</evidence>
<sequence>MGPMVIRCRLVGERSAAEGGMRMRRRPRFTMEYQFKHLQRLKELVFLLCLIGSFLMVTGLMIMIEEKPEQKWISAVLVYTALAFSMLTLIVEIKVLILSHRRRVQQRAQRGLFRSTSGSVNADHQLTVAE</sequence>
<feature type="transmembrane region" description="Helical" evidence="1">
    <location>
        <begin position="76"/>
        <end position="97"/>
    </location>
</feature>
<accession>A0A0H5R7L1</accession>
<dbReference type="EMBL" id="HACM01009666">
    <property type="protein sequence ID" value="CRZ10108.1"/>
    <property type="molecule type" value="Transcribed_RNA"/>
</dbReference>
<keyword evidence="1" id="KW-1133">Transmembrane helix</keyword>
<dbReference type="AlphaFoldDB" id="A0A0H5R7L1"/>
<protein>
    <submittedName>
        <fullName evidence="2">Uncharacterized protein</fullName>
    </submittedName>
</protein>
<organism evidence="2">
    <name type="scientific">Spongospora subterranea</name>
    <dbReference type="NCBI Taxonomy" id="70186"/>
    <lineage>
        <taxon>Eukaryota</taxon>
        <taxon>Sar</taxon>
        <taxon>Rhizaria</taxon>
        <taxon>Endomyxa</taxon>
        <taxon>Phytomyxea</taxon>
        <taxon>Plasmodiophorida</taxon>
        <taxon>Plasmodiophoridae</taxon>
        <taxon>Spongospora</taxon>
    </lineage>
</organism>
<name>A0A0H5R7L1_9EUKA</name>
<feature type="transmembrane region" description="Helical" evidence="1">
    <location>
        <begin position="44"/>
        <end position="64"/>
    </location>
</feature>